<evidence type="ECO:0000313" key="3">
    <source>
        <dbReference type="EMBL" id="ACK65972.1"/>
    </source>
</evidence>
<proteinExistence type="predicted"/>
<dbReference type="eggNOG" id="COG1672">
    <property type="taxonomic scope" value="Bacteria"/>
</dbReference>
<dbReference type="EMBL" id="CP001287">
    <property type="protein sequence ID" value="ACK65972.1"/>
    <property type="molecule type" value="Genomic_DNA"/>
</dbReference>
<dbReference type="Proteomes" id="UP000008204">
    <property type="component" value="Chromosome"/>
</dbReference>
<dbReference type="STRING" id="41431.PCC8801_1934"/>
<reference evidence="4" key="1">
    <citation type="journal article" date="2011" name="MBio">
        <title>Novel metabolic attributes of the genus Cyanothece, comprising a group of unicellular nitrogen-fixing Cyanobacteria.</title>
        <authorList>
            <person name="Bandyopadhyay A."/>
            <person name="Elvitigala T."/>
            <person name="Welsh E."/>
            <person name="Stockel J."/>
            <person name="Liberton M."/>
            <person name="Min H."/>
            <person name="Sherman L.A."/>
            <person name="Pakrasi H.B."/>
        </authorList>
    </citation>
    <scope>NUCLEOTIDE SEQUENCE [LARGE SCALE GENOMIC DNA]</scope>
    <source>
        <strain evidence="4">PCC 8801</strain>
    </source>
</reference>
<dbReference type="OrthoDB" id="463944at2"/>
<accession>B7JY08</accession>
<dbReference type="KEGG" id="cyp:PCC8801_1934"/>
<dbReference type="HOGENOM" id="CLU_089192_0_0_3"/>
<evidence type="ECO:0000256" key="1">
    <source>
        <dbReference type="SAM" id="SignalP"/>
    </source>
</evidence>
<name>B7JY08_RIPO1</name>
<keyword evidence="4" id="KW-1185">Reference proteome</keyword>
<protein>
    <recommendedName>
        <fullName evidence="2">DM13 domain-containing protein</fullName>
    </recommendedName>
</protein>
<feature type="signal peptide" evidence="1">
    <location>
        <begin position="1"/>
        <end position="31"/>
    </location>
</feature>
<gene>
    <name evidence="3" type="ordered locus">PCC8801_1934</name>
</gene>
<dbReference type="AlphaFoldDB" id="B7JY08"/>
<evidence type="ECO:0000259" key="2">
    <source>
        <dbReference type="PROSITE" id="PS51549"/>
    </source>
</evidence>
<feature type="domain" description="DM13" evidence="2">
    <location>
        <begin position="53"/>
        <end position="157"/>
    </location>
</feature>
<evidence type="ECO:0000313" key="4">
    <source>
        <dbReference type="Proteomes" id="UP000008204"/>
    </source>
</evidence>
<dbReference type="Pfam" id="PF10517">
    <property type="entry name" value="DM13"/>
    <property type="match status" value="1"/>
</dbReference>
<dbReference type="RefSeq" id="WP_012595244.1">
    <property type="nucleotide sequence ID" value="NC_011726.1"/>
</dbReference>
<organism evidence="3 4">
    <name type="scientific">Rippkaea orientalis (strain PCC 8801 / RF-1)</name>
    <name type="common">Cyanothece sp. (strain PCC 8801)</name>
    <dbReference type="NCBI Taxonomy" id="41431"/>
    <lineage>
        <taxon>Bacteria</taxon>
        <taxon>Bacillati</taxon>
        <taxon>Cyanobacteriota</taxon>
        <taxon>Cyanophyceae</taxon>
        <taxon>Oscillatoriophycideae</taxon>
        <taxon>Chroococcales</taxon>
        <taxon>Aphanothecaceae</taxon>
        <taxon>Rippkaea</taxon>
        <taxon>Rippkaea orientalis</taxon>
    </lineage>
</organism>
<keyword evidence="1" id="KW-0732">Signal</keyword>
<dbReference type="PROSITE" id="PS51549">
    <property type="entry name" value="DM13"/>
    <property type="match status" value="1"/>
</dbReference>
<feature type="chain" id="PRO_5002856163" description="DM13 domain-containing protein" evidence="1">
    <location>
        <begin position="32"/>
        <end position="157"/>
    </location>
</feature>
<sequence length="157" mass="17287">MKVNLLTTATTTVLLMGTLSTCLVQSNAVLANRSDSNTNPQSQLIASNIVLSGMFVTTEQDHPTKGKATIISEGGKNYLQFDSAFDTADGPDVQVILHRNNTVPVNLSEKDYIILAPLKNRRGTQRYEIPNTIKVNDFKSVAIWCREFNVTFGYAAF</sequence>
<dbReference type="InterPro" id="IPR019545">
    <property type="entry name" value="DM13_domain"/>
</dbReference>